<dbReference type="PANTHER" id="PTHR38111">
    <property type="entry name" value="ZN(2)-C6 FUNGAL-TYPE DOMAIN-CONTAINING PROTEIN-RELATED"/>
    <property type="match status" value="1"/>
</dbReference>
<accession>A0A9P8VJG4</accession>
<keyword evidence="4" id="KW-1185">Reference proteome</keyword>
<organism evidence="3 4">
    <name type="scientific">Plectosphaerella plurivora</name>
    <dbReference type="NCBI Taxonomy" id="936078"/>
    <lineage>
        <taxon>Eukaryota</taxon>
        <taxon>Fungi</taxon>
        <taxon>Dikarya</taxon>
        <taxon>Ascomycota</taxon>
        <taxon>Pezizomycotina</taxon>
        <taxon>Sordariomycetes</taxon>
        <taxon>Hypocreomycetidae</taxon>
        <taxon>Glomerellales</taxon>
        <taxon>Plectosphaerellaceae</taxon>
        <taxon>Plectosphaerella</taxon>
    </lineage>
</organism>
<reference evidence="3" key="1">
    <citation type="journal article" date="2021" name="Nat. Commun.">
        <title>Genetic determinants of endophytism in the Arabidopsis root mycobiome.</title>
        <authorList>
            <person name="Mesny F."/>
            <person name="Miyauchi S."/>
            <person name="Thiergart T."/>
            <person name="Pickel B."/>
            <person name="Atanasova L."/>
            <person name="Karlsson M."/>
            <person name="Huettel B."/>
            <person name="Barry K.W."/>
            <person name="Haridas S."/>
            <person name="Chen C."/>
            <person name="Bauer D."/>
            <person name="Andreopoulos W."/>
            <person name="Pangilinan J."/>
            <person name="LaButti K."/>
            <person name="Riley R."/>
            <person name="Lipzen A."/>
            <person name="Clum A."/>
            <person name="Drula E."/>
            <person name="Henrissat B."/>
            <person name="Kohler A."/>
            <person name="Grigoriev I.V."/>
            <person name="Martin F.M."/>
            <person name="Hacquard S."/>
        </authorList>
    </citation>
    <scope>NUCLEOTIDE SEQUENCE</scope>
    <source>
        <strain evidence="3">MPI-SDFR-AT-0117</strain>
    </source>
</reference>
<dbReference type="Proteomes" id="UP000770015">
    <property type="component" value="Unassembled WGS sequence"/>
</dbReference>
<evidence type="ECO:0000313" key="3">
    <source>
        <dbReference type="EMBL" id="KAH6692291.1"/>
    </source>
</evidence>
<name>A0A9P8VJG4_9PEZI</name>
<evidence type="ECO:0000256" key="1">
    <source>
        <dbReference type="ARBA" id="ARBA00023242"/>
    </source>
</evidence>
<dbReference type="Gene3D" id="4.10.240.10">
    <property type="entry name" value="Zn(2)-C6 fungal-type DNA-binding domain"/>
    <property type="match status" value="1"/>
</dbReference>
<dbReference type="InterPro" id="IPR036864">
    <property type="entry name" value="Zn2-C6_fun-type_DNA-bd_sf"/>
</dbReference>
<keyword evidence="1" id="KW-0539">Nucleus</keyword>
<dbReference type="Pfam" id="PF11951">
    <property type="entry name" value="Fungal_trans_2"/>
    <property type="match status" value="1"/>
</dbReference>
<dbReference type="PANTHER" id="PTHR38111:SF11">
    <property type="entry name" value="TRANSCRIPTION FACTOR DOMAIN-CONTAINING PROTEIN-RELATED"/>
    <property type="match status" value="1"/>
</dbReference>
<dbReference type="SUPFAM" id="SSF57701">
    <property type="entry name" value="Zn2/Cys6 DNA-binding domain"/>
    <property type="match status" value="1"/>
</dbReference>
<dbReference type="InterPro" id="IPR053178">
    <property type="entry name" value="Osmoadaptation_assoc"/>
</dbReference>
<dbReference type="SMART" id="SM00066">
    <property type="entry name" value="GAL4"/>
    <property type="match status" value="1"/>
</dbReference>
<dbReference type="GO" id="GO:0000981">
    <property type="term" value="F:DNA-binding transcription factor activity, RNA polymerase II-specific"/>
    <property type="evidence" value="ECO:0007669"/>
    <property type="project" value="InterPro"/>
</dbReference>
<protein>
    <recommendedName>
        <fullName evidence="2">Zn(2)-C6 fungal-type domain-containing protein</fullName>
    </recommendedName>
</protein>
<dbReference type="Pfam" id="PF00172">
    <property type="entry name" value="Zn_clus"/>
    <property type="match status" value="1"/>
</dbReference>
<dbReference type="InterPro" id="IPR001138">
    <property type="entry name" value="Zn2Cys6_DnaBD"/>
</dbReference>
<dbReference type="AlphaFoldDB" id="A0A9P8VJG4"/>
<comment type="caution">
    <text evidence="3">The sequence shown here is derived from an EMBL/GenBank/DDBJ whole genome shotgun (WGS) entry which is preliminary data.</text>
</comment>
<dbReference type="CDD" id="cd00067">
    <property type="entry name" value="GAL4"/>
    <property type="match status" value="1"/>
</dbReference>
<dbReference type="InterPro" id="IPR021858">
    <property type="entry name" value="Fun_TF"/>
</dbReference>
<dbReference type="PROSITE" id="PS00463">
    <property type="entry name" value="ZN2_CY6_FUNGAL_1"/>
    <property type="match status" value="1"/>
</dbReference>
<dbReference type="GO" id="GO:0008270">
    <property type="term" value="F:zinc ion binding"/>
    <property type="evidence" value="ECO:0007669"/>
    <property type="project" value="InterPro"/>
</dbReference>
<dbReference type="OrthoDB" id="3525185at2759"/>
<sequence>MVGVPGKSKGCNTCRKRKKGCDQARPSCGQCIKSGIVCAGYERHRTFVNASRPGAATGAEAGTDDRAVLTVTRISPLAAVPILQHGLSRTANEMRYLGLFWDMYLPCGEVPSEYYKRHCVGGWTTFVRENYKADPALYRAILAMSLTTLGYQQDNQSLREEGLRQYGKALGEMKTGLRVPKRQRSDAMLIASRTLGLYEMMYGKDQNTQQIVSQANSWQGHNLGEMALVSMRTPESHVNEPAHSLFSDGRMGHIIASINMRKRCILSEPRWKTVPWTKIPKTPKDMLWDTLVDIPGLLESVDLLQTLPDGPHKAELYQTLVAECWRLHGELVWWYDTLCPRDQFEQLEARGFDTPDPSADDQATASVIINYWTGCLLVYANLRGLLSAHPALASTIASMPPSTDPMYYCDRIGDLVGFFLHPSAGRFSWHQTPFPIGIASGYLLTTGQIYSPQMAKIVRFWSRDDGGRQVALFLKSMLDSGYGTWPSDMGGGDSERPDVKTVVLRNLAGLTANDPPTS</sequence>
<proteinExistence type="predicted"/>
<dbReference type="PROSITE" id="PS50048">
    <property type="entry name" value="ZN2_CY6_FUNGAL_2"/>
    <property type="match status" value="1"/>
</dbReference>
<evidence type="ECO:0000259" key="2">
    <source>
        <dbReference type="PROSITE" id="PS50048"/>
    </source>
</evidence>
<evidence type="ECO:0000313" key="4">
    <source>
        <dbReference type="Proteomes" id="UP000770015"/>
    </source>
</evidence>
<dbReference type="EMBL" id="JAGSXJ010000004">
    <property type="protein sequence ID" value="KAH6692291.1"/>
    <property type="molecule type" value="Genomic_DNA"/>
</dbReference>
<feature type="domain" description="Zn(2)-C6 fungal-type" evidence="2">
    <location>
        <begin position="10"/>
        <end position="38"/>
    </location>
</feature>
<gene>
    <name evidence="3" type="ORF">F5X68DRAFT_258979</name>
</gene>